<sequence>MQGTARLKASTHLRRCEKAGREFVPRCGSASGNTRNQTANVWAADAAADPASQQVARHSRSGRFIQYAATAAGAGPPSSRGSRDTVVPTSHGGWREECTVARSGMHPLVECCAAAGQPPPAPLLRGVVEDLRPSPALSAGLMFLRHSLRAGHNAGSRAGPREAARSYTSSQVAVAGTAAQQPARSSRSGRGIQRAVAVPSAGLGNA</sequence>
<gene>
    <name evidence="2" type="ORF">NDU88_001481</name>
</gene>
<accession>A0AAV7U7B1</accession>
<feature type="compositionally biased region" description="Low complexity" evidence="1">
    <location>
        <begin position="71"/>
        <end position="80"/>
    </location>
</feature>
<proteinExistence type="predicted"/>
<feature type="region of interest" description="Disordered" evidence="1">
    <location>
        <begin position="71"/>
        <end position="91"/>
    </location>
</feature>
<dbReference type="Proteomes" id="UP001066276">
    <property type="component" value="Chromosome 3_1"/>
</dbReference>
<reference evidence="2" key="1">
    <citation type="journal article" date="2022" name="bioRxiv">
        <title>Sequencing and chromosome-scale assembly of the giantPleurodeles waltlgenome.</title>
        <authorList>
            <person name="Brown T."/>
            <person name="Elewa A."/>
            <person name="Iarovenko S."/>
            <person name="Subramanian E."/>
            <person name="Araus A.J."/>
            <person name="Petzold A."/>
            <person name="Susuki M."/>
            <person name="Suzuki K.-i.T."/>
            <person name="Hayashi T."/>
            <person name="Toyoda A."/>
            <person name="Oliveira C."/>
            <person name="Osipova E."/>
            <person name="Leigh N.D."/>
            <person name="Simon A."/>
            <person name="Yun M.H."/>
        </authorList>
    </citation>
    <scope>NUCLEOTIDE SEQUENCE</scope>
    <source>
        <strain evidence="2">20211129_DDA</strain>
        <tissue evidence="2">Liver</tissue>
    </source>
</reference>
<keyword evidence="3" id="KW-1185">Reference proteome</keyword>
<comment type="caution">
    <text evidence="2">The sequence shown here is derived from an EMBL/GenBank/DDBJ whole genome shotgun (WGS) entry which is preliminary data.</text>
</comment>
<feature type="compositionally biased region" description="Polar residues" evidence="1">
    <location>
        <begin position="166"/>
        <end position="188"/>
    </location>
</feature>
<evidence type="ECO:0000256" key="1">
    <source>
        <dbReference type="SAM" id="MobiDB-lite"/>
    </source>
</evidence>
<name>A0AAV7U7B1_PLEWA</name>
<dbReference type="AlphaFoldDB" id="A0AAV7U7B1"/>
<evidence type="ECO:0000313" key="3">
    <source>
        <dbReference type="Proteomes" id="UP001066276"/>
    </source>
</evidence>
<evidence type="ECO:0000313" key="2">
    <source>
        <dbReference type="EMBL" id="KAJ1184678.1"/>
    </source>
</evidence>
<dbReference type="EMBL" id="JANPWB010000005">
    <property type="protein sequence ID" value="KAJ1184678.1"/>
    <property type="molecule type" value="Genomic_DNA"/>
</dbReference>
<organism evidence="2 3">
    <name type="scientific">Pleurodeles waltl</name>
    <name type="common">Iberian ribbed newt</name>
    <dbReference type="NCBI Taxonomy" id="8319"/>
    <lineage>
        <taxon>Eukaryota</taxon>
        <taxon>Metazoa</taxon>
        <taxon>Chordata</taxon>
        <taxon>Craniata</taxon>
        <taxon>Vertebrata</taxon>
        <taxon>Euteleostomi</taxon>
        <taxon>Amphibia</taxon>
        <taxon>Batrachia</taxon>
        <taxon>Caudata</taxon>
        <taxon>Salamandroidea</taxon>
        <taxon>Salamandridae</taxon>
        <taxon>Pleurodelinae</taxon>
        <taxon>Pleurodeles</taxon>
    </lineage>
</organism>
<protein>
    <submittedName>
        <fullName evidence="2">Uncharacterized protein</fullName>
    </submittedName>
</protein>
<feature type="region of interest" description="Disordered" evidence="1">
    <location>
        <begin position="152"/>
        <end position="206"/>
    </location>
</feature>